<dbReference type="Pfam" id="PF00005">
    <property type="entry name" value="ABC_tran"/>
    <property type="match status" value="1"/>
</dbReference>
<dbReference type="GO" id="GO:0055085">
    <property type="term" value="P:transmembrane transport"/>
    <property type="evidence" value="ECO:0007669"/>
    <property type="project" value="UniProtKB-ARBA"/>
</dbReference>
<dbReference type="GO" id="GO:0005524">
    <property type="term" value="F:ATP binding"/>
    <property type="evidence" value="ECO:0007669"/>
    <property type="project" value="UniProtKB-KW"/>
</dbReference>
<organism evidence="9 10">
    <name type="scientific">Halovulum marinum</name>
    <dbReference type="NCBI Taxonomy" id="2662447"/>
    <lineage>
        <taxon>Bacteria</taxon>
        <taxon>Pseudomonadati</taxon>
        <taxon>Pseudomonadota</taxon>
        <taxon>Alphaproteobacteria</taxon>
        <taxon>Rhodobacterales</taxon>
        <taxon>Paracoccaceae</taxon>
        <taxon>Halovulum</taxon>
    </lineage>
</organism>
<dbReference type="AlphaFoldDB" id="A0A6L5YY30"/>
<accession>A0A6L5YY30</accession>
<proteinExistence type="inferred from homology"/>
<evidence type="ECO:0000256" key="6">
    <source>
        <dbReference type="ARBA" id="ARBA00022840"/>
    </source>
</evidence>
<dbReference type="RefSeq" id="WP_154445705.1">
    <property type="nucleotide sequence ID" value="NZ_WIND01000003.1"/>
</dbReference>
<keyword evidence="6 9" id="KW-0067">ATP-binding</keyword>
<gene>
    <name evidence="9" type="ORF">GE300_06255</name>
</gene>
<keyword evidence="5" id="KW-0547">Nucleotide-binding</keyword>
<sequence>MLNVDNLVVSLRNGPQILRGVSFGIEPGEILALVGESGSGKSMTSLALMGLLPPALAITGGTVSLGGTEITHLAPHQRVRRNCGKVAMVFQEPMTSLNPVLRIGEQIGEAVRVHDPDAVPADRAKELLDMVRIPDAAHQLSAYPHELSGGMRQRVMIAIALACRPQILIADEPTTALDVTVQRQVLGLIRDLCDRLGVGVLFITHDLGVVAQMAERVAVMYAGMLVERADVGPLFRAPLHPYTAGLMACLPDPESDDPLLATIPGAAPRAGAVPDGCPFAPRCVRAASRCRSGALPLVHGGEGHSARCHFPLTAAASA</sequence>
<dbReference type="PROSITE" id="PS00211">
    <property type="entry name" value="ABC_TRANSPORTER_1"/>
    <property type="match status" value="1"/>
</dbReference>
<evidence type="ECO:0000313" key="9">
    <source>
        <dbReference type="EMBL" id="MSU89221.1"/>
    </source>
</evidence>
<evidence type="ECO:0000256" key="1">
    <source>
        <dbReference type="ARBA" id="ARBA00004417"/>
    </source>
</evidence>
<dbReference type="FunFam" id="3.40.50.300:FF:000016">
    <property type="entry name" value="Oligopeptide ABC transporter ATP-binding component"/>
    <property type="match status" value="1"/>
</dbReference>
<dbReference type="CDD" id="cd03257">
    <property type="entry name" value="ABC_NikE_OppD_transporters"/>
    <property type="match status" value="1"/>
</dbReference>
<keyword evidence="4" id="KW-1003">Cell membrane</keyword>
<dbReference type="SMART" id="SM00382">
    <property type="entry name" value="AAA"/>
    <property type="match status" value="1"/>
</dbReference>
<feature type="domain" description="ABC transporter" evidence="8">
    <location>
        <begin position="2"/>
        <end position="247"/>
    </location>
</feature>
<dbReference type="InterPro" id="IPR003593">
    <property type="entry name" value="AAA+_ATPase"/>
</dbReference>
<protein>
    <submittedName>
        <fullName evidence="9">ATP-binding cassette domain-containing protein</fullName>
    </submittedName>
</protein>
<evidence type="ECO:0000256" key="2">
    <source>
        <dbReference type="ARBA" id="ARBA00005417"/>
    </source>
</evidence>
<dbReference type="GO" id="GO:0016887">
    <property type="term" value="F:ATP hydrolysis activity"/>
    <property type="evidence" value="ECO:0007669"/>
    <property type="project" value="InterPro"/>
</dbReference>
<evidence type="ECO:0000256" key="5">
    <source>
        <dbReference type="ARBA" id="ARBA00022741"/>
    </source>
</evidence>
<dbReference type="Proteomes" id="UP000474957">
    <property type="component" value="Unassembled WGS sequence"/>
</dbReference>
<dbReference type="InterPro" id="IPR017871">
    <property type="entry name" value="ABC_transporter-like_CS"/>
</dbReference>
<name>A0A6L5YY30_9RHOB</name>
<evidence type="ECO:0000256" key="4">
    <source>
        <dbReference type="ARBA" id="ARBA00022475"/>
    </source>
</evidence>
<keyword evidence="7" id="KW-0472">Membrane</keyword>
<evidence type="ECO:0000313" key="10">
    <source>
        <dbReference type="Proteomes" id="UP000474957"/>
    </source>
</evidence>
<dbReference type="InterPro" id="IPR050388">
    <property type="entry name" value="ABC_Ni/Peptide_Import"/>
</dbReference>
<dbReference type="PANTHER" id="PTHR43297:SF2">
    <property type="entry name" value="DIPEPTIDE TRANSPORT ATP-BINDING PROTEIN DPPD"/>
    <property type="match status" value="1"/>
</dbReference>
<dbReference type="InterPro" id="IPR013563">
    <property type="entry name" value="Oligopep_ABC_C"/>
</dbReference>
<dbReference type="InterPro" id="IPR027417">
    <property type="entry name" value="P-loop_NTPase"/>
</dbReference>
<evidence type="ECO:0000256" key="3">
    <source>
        <dbReference type="ARBA" id="ARBA00022448"/>
    </source>
</evidence>
<dbReference type="EMBL" id="WIND01000003">
    <property type="protein sequence ID" value="MSU89221.1"/>
    <property type="molecule type" value="Genomic_DNA"/>
</dbReference>
<evidence type="ECO:0000256" key="7">
    <source>
        <dbReference type="ARBA" id="ARBA00023136"/>
    </source>
</evidence>
<comment type="similarity">
    <text evidence="2">Belongs to the ABC transporter superfamily.</text>
</comment>
<dbReference type="Pfam" id="PF08352">
    <property type="entry name" value="oligo_HPY"/>
    <property type="match status" value="1"/>
</dbReference>
<dbReference type="NCBIfam" id="TIGR01727">
    <property type="entry name" value="oligo_HPY"/>
    <property type="match status" value="1"/>
</dbReference>
<dbReference type="SUPFAM" id="SSF52540">
    <property type="entry name" value="P-loop containing nucleoside triphosphate hydrolases"/>
    <property type="match status" value="1"/>
</dbReference>
<dbReference type="PROSITE" id="PS50893">
    <property type="entry name" value="ABC_TRANSPORTER_2"/>
    <property type="match status" value="1"/>
</dbReference>
<comment type="caution">
    <text evidence="9">The sequence shown here is derived from an EMBL/GenBank/DDBJ whole genome shotgun (WGS) entry which is preliminary data.</text>
</comment>
<dbReference type="PANTHER" id="PTHR43297">
    <property type="entry name" value="OLIGOPEPTIDE TRANSPORT ATP-BINDING PROTEIN APPD"/>
    <property type="match status" value="1"/>
</dbReference>
<dbReference type="GO" id="GO:0005886">
    <property type="term" value="C:plasma membrane"/>
    <property type="evidence" value="ECO:0007669"/>
    <property type="project" value="UniProtKB-SubCell"/>
</dbReference>
<evidence type="ECO:0000259" key="8">
    <source>
        <dbReference type="PROSITE" id="PS50893"/>
    </source>
</evidence>
<keyword evidence="10" id="KW-1185">Reference proteome</keyword>
<dbReference type="Gene3D" id="3.40.50.300">
    <property type="entry name" value="P-loop containing nucleotide triphosphate hydrolases"/>
    <property type="match status" value="1"/>
</dbReference>
<comment type="subcellular location">
    <subcellularLocation>
        <location evidence="1">Cell inner membrane</location>
        <topology evidence="1">Peripheral membrane protein</topology>
    </subcellularLocation>
</comment>
<keyword evidence="3" id="KW-0813">Transport</keyword>
<dbReference type="GO" id="GO:0015833">
    <property type="term" value="P:peptide transport"/>
    <property type="evidence" value="ECO:0007669"/>
    <property type="project" value="InterPro"/>
</dbReference>
<reference evidence="9 10" key="1">
    <citation type="submission" date="2019-10" db="EMBL/GenBank/DDBJ databases">
        <title>Cognatihalovulum marinum gen. nov. sp. nov., a new member of the family Rhodobacteraceae isolated from deep seawater of the Northwest Indian Ocean.</title>
        <authorList>
            <person name="Ruan C."/>
            <person name="Wang J."/>
            <person name="Zheng X."/>
            <person name="Song L."/>
            <person name="Zhu Y."/>
            <person name="Huang Y."/>
            <person name="Lu Z."/>
            <person name="Du W."/>
            <person name="Huang L."/>
            <person name="Dai X."/>
        </authorList>
    </citation>
    <scope>NUCLEOTIDE SEQUENCE [LARGE SCALE GENOMIC DNA]</scope>
    <source>
        <strain evidence="9 10">2CG4</strain>
    </source>
</reference>
<dbReference type="InterPro" id="IPR003439">
    <property type="entry name" value="ABC_transporter-like_ATP-bd"/>
</dbReference>